<dbReference type="Proteomes" id="UP000608579">
    <property type="component" value="Unassembled WGS sequence"/>
</dbReference>
<organism evidence="2 3">
    <name type="scientific">Caldiarchaeum subterraneum</name>
    <dbReference type="NCBI Taxonomy" id="311458"/>
    <lineage>
        <taxon>Archaea</taxon>
        <taxon>Nitrososphaerota</taxon>
        <taxon>Candidatus Caldarchaeales</taxon>
        <taxon>Candidatus Caldarchaeaceae</taxon>
        <taxon>Candidatus Caldarchaeum</taxon>
    </lineage>
</organism>
<evidence type="ECO:0000313" key="2">
    <source>
        <dbReference type="EMBL" id="HIQ29120.1"/>
    </source>
</evidence>
<dbReference type="InterPro" id="IPR004305">
    <property type="entry name" value="Thiaminase-2/PQQC"/>
</dbReference>
<reference evidence="2" key="1">
    <citation type="journal article" date="2020" name="ISME J.">
        <title>Gammaproteobacteria mediating utilization of methyl-, sulfur- and petroleum organic compounds in deep ocean hydrothermal plumes.</title>
        <authorList>
            <person name="Zhou Z."/>
            <person name="Liu Y."/>
            <person name="Pan J."/>
            <person name="Cron B.R."/>
            <person name="Toner B.M."/>
            <person name="Anantharaman K."/>
            <person name="Breier J.A."/>
            <person name="Dick G.J."/>
            <person name="Li M."/>
        </authorList>
    </citation>
    <scope>NUCLEOTIDE SEQUENCE</scope>
    <source>
        <strain evidence="2">SZUA-1515</strain>
    </source>
</reference>
<name>A0A833EBS3_CALS0</name>
<gene>
    <name evidence="2" type="ORF">EYH45_00990</name>
</gene>
<dbReference type="Pfam" id="PF03070">
    <property type="entry name" value="TENA_THI-4"/>
    <property type="match status" value="1"/>
</dbReference>
<sequence length="215" mass="24546">MDASSFLNEVRRELEDVNKQVKEHAMLVEAEEGRLPADRIRLFVENQYYIVHHDIRSLSLMVSRAGDELEAKYLSKLQQGDLTAFEELKKLGEEVGAVLTSFPKLRIIPEAVSYTHYLAWLALYGNTGEQVFALIVNLPVWGYACARLGRALKEKYSIRNVGFLEAFANLPTWVEEDGLGIIGRYLPESGERMRMVARVIQRYEAAFWDAVYKGV</sequence>
<proteinExistence type="predicted"/>
<feature type="domain" description="Thiaminase-2/PQQC" evidence="1">
    <location>
        <begin position="13"/>
        <end position="213"/>
    </location>
</feature>
<dbReference type="SUPFAM" id="SSF48613">
    <property type="entry name" value="Heme oxygenase-like"/>
    <property type="match status" value="1"/>
</dbReference>
<dbReference type="AlphaFoldDB" id="A0A833EBS3"/>
<comment type="caution">
    <text evidence="2">The sequence shown here is derived from an EMBL/GenBank/DDBJ whole genome shotgun (WGS) entry which is preliminary data.</text>
</comment>
<dbReference type="InterPro" id="IPR016084">
    <property type="entry name" value="Haem_Oase-like_multi-hlx"/>
</dbReference>
<protein>
    <submittedName>
        <fullName evidence="2">TenA family transcriptional regulator</fullName>
    </submittedName>
</protein>
<evidence type="ECO:0000259" key="1">
    <source>
        <dbReference type="Pfam" id="PF03070"/>
    </source>
</evidence>
<accession>A0A833EBS3</accession>
<dbReference type="EMBL" id="DQVM01000020">
    <property type="protein sequence ID" value="HIQ29120.1"/>
    <property type="molecule type" value="Genomic_DNA"/>
</dbReference>
<evidence type="ECO:0000313" key="3">
    <source>
        <dbReference type="Proteomes" id="UP000608579"/>
    </source>
</evidence>
<dbReference type="Gene3D" id="1.20.910.10">
    <property type="entry name" value="Heme oxygenase-like"/>
    <property type="match status" value="1"/>
</dbReference>